<gene>
    <name evidence="13" type="ORF">EJ08DRAFT_663474</name>
</gene>
<evidence type="ECO:0000256" key="3">
    <source>
        <dbReference type="ARBA" id="ARBA00022741"/>
    </source>
</evidence>
<dbReference type="InterPro" id="IPR041677">
    <property type="entry name" value="DNA2/NAM7_AAA_11"/>
</dbReference>
<accession>A0A9P4NLD8</accession>
<dbReference type="GO" id="GO:0005694">
    <property type="term" value="C:chromosome"/>
    <property type="evidence" value="ECO:0007669"/>
    <property type="project" value="UniProtKB-ARBA"/>
</dbReference>
<dbReference type="FunFam" id="3.40.50.300:FF:001152">
    <property type="entry name" value="tRNA-splicing endonuclease, putative"/>
    <property type="match status" value="1"/>
</dbReference>
<comment type="subcellular location">
    <subcellularLocation>
        <location evidence="1">Nucleus</location>
    </subcellularLocation>
</comment>
<dbReference type="GO" id="GO:0005524">
    <property type="term" value="F:ATP binding"/>
    <property type="evidence" value="ECO:0007669"/>
    <property type="project" value="UniProtKB-KW"/>
</dbReference>
<keyword evidence="6" id="KW-0067">ATP-binding</keyword>
<keyword evidence="3" id="KW-0547">Nucleotide-binding</keyword>
<keyword evidence="14" id="KW-1185">Reference proteome</keyword>
<keyword evidence="5" id="KW-0347">Helicase</keyword>
<dbReference type="FunFam" id="3.40.50.300:FF:000326">
    <property type="entry name" value="P-loop containing nucleoside triphosphate hydrolase"/>
    <property type="match status" value="1"/>
</dbReference>
<evidence type="ECO:0000313" key="13">
    <source>
        <dbReference type="EMBL" id="KAF2425816.1"/>
    </source>
</evidence>
<dbReference type="PANTHER" id="PTHR10887:SF495">
    <property type="entry name" value="HELICASE SENATAXIN ISOFORM X1-RELATED"/>
    <property type="match status" value="1"/>
</dbReference>
<dbReference type="InterPro" id="IPR027417">
    <property type="entry name" value="P-loop_NTPase"/>
</dbReference>
<evidence type="ECO:0000256" key="5">
    <source>
        <dbReference type="ARBA" id="ARBA00022806"/>
    </source>
</evidence>
<feature type="domain" description="Helicase SEN1 beta-barrel" evidence="12">
    <location>
        <begin position="1138"/>
        <end position="1236"/>
    </location>
</feature>
<feature type="region of interest" description="Disordered" evidence="8">
    <location>
        <begin position="995"/>
        <end position="1018"/>
    </location>
</feature>
<dbReference type="GO" id="GO:0004386">
    <property type="term" value="F:helicase activity"/>
    <property type="evidence" value="ECO:0007669"/>
    <property type="project" value="UniProtKB-KW"/>
</dbReference>
<dbReference type="InterPro" id="IPR045055">
    <property type="entry name" value="DNA2/NAM7-like"/>
</dbReference>
<evidence type="ECO:0000256" key="8">
    <source>
        <dbReference type="SAM" id="MobiDB-lite"/>
    </source>
</evidence>
<feature type="domain" description="Helicase Sen1 N-terminal" evidence="9">
    <location>
        <begin position="87"/>
        <end position="808"/>
    </location>
</feature>
<dbReference type="GO" id="GO:0016604">
    <property type="term" value="C:nuclear body"/>
    <property type="evidence" value="ECO:0007669"/>
    <property type="project" value="TreeGrafter"/>
</dbReference>
<feature type="compositionally biased region" description="Polar residues" evidence="8">
    <location>
        <begin position="1862"/>
        <end position="1874"/>
    </location>
</feature>
<evidence type="ECO:0000259" key="9">
    <source>
        <dbReference type="Pfam" id="PF12726"/>
    </source>
</evidence>
<dbReference type="InterPro" id="IPR056474">
    <property type="entry name" value="SEN1_barrel"/>
</dbReference>
<dbReference type="PANTHER" id="PTHR10887">
    <property type="entry name" value="DNA2/NAM7 HELICASE FAMILY"/>
    <property type="match status" value="1"/>
</dbReference>
<evidence type="ECO:0000259" key="11">
    <source>
        <dbReference type="Pfam" id="PF13087"/>
    </source>
</evidence>
<dbReference type="Pfam" id="PF13087">
    <property type="entry name" value="AAA_12"/>
    <property type="match status" value="1"/>
</dbReference>
<reference evidence="13" key="1">
    <citation type="journal article" date="2020" name="Stud. Mycol.">
        <title>101 Dothideomycetes genomes: a test case for predicting lifestyles and emergence of pathogens.</title>
        <authorList>
            <person name="Haridas S."/>
            <person name="Albert R."/>
            <person name="Binder M."/>
            <person name="Bloem J."/>
            <person name="Labutti K."/>
            <person name="Salamov A."/>
            <person name="Andreopoulos B."/>
            <person name="Baker S."/>
            <person name="Barry K."/>
            <person name="Bills G."/>
            <person name="Bluhm B."/>
            <person name="Cannon C."/>
            <person name="Castanera R."/>
            <person name="Culley D."/>
            <person name="Daum C."/>
            <person name="Ezra D."/>
            <person name="Gonzalez J."/>
            <person name="Henrissat B."/>
            <person name="Kuo A."/>
            <person name="Liang C."/>
            <person name="Lipzen A."/>
            <person name="Lutzoni F."/>
            <person name="Magnuson J."/>
            <person name="Mondo S."/>
            <person name="Nolan M."/>
            <person name="Ohm R."/>
            <person name="Pangilinan J."/>
            <person name="Park H.-J."/>
            <person name="Ramirez L."/>
            <person name="Alfaro M."/>
            <person name="Sun H."/>
            <person name="Tritt A."/>
            <person name="Yoshinaga Y."/>
            <person name="Zwiers L.-H."/>
            <person name="Turgeon B."/>
            <person name="Goodwin S."/>
            <person name="Spatafora J."/>
            <person name="Crous P."/>
            <person name="Grigoriev I."/>
        </authorList>
    </citation>
    <scope>NUCLEOTIDE SEQUENCE</scope>
    <source>
        <strain evidence="13">CBS 130266</strain>
    </source>
</reference>
<dbReference type="OrthoDB" id="6513042at2759"/>
<feature type="domain" description="DNA2/NAM7 helicase-like C-terminal" evidence="11">
    <location>
        <begin position="1583"/>
        <end position="1780"/>
    </location>
</feature>
<feature type="region of interest" description="Disordered" evidence="8">
    <location>
        <begin position="1913"/>
        <end position="1969"/>
    </location>
</feature>
<dbReference type="Pfam" id="PF23576">
    <property type="entry name" value="SEN1_barrel"/>
    <property type="match status" value="1"/>
</dbReference>
<dbReference type="SUPFAM" id="SSF52540">
    <property type="entry name" value="P-loop containing nucleoside triphosphate hydrolases"/>
    <property type="match status" value="1"/>
</dbReference>
<dbReference type="GO" id="GO:0001147">
    <property type="term" value="F:transcription termination site sequence-specific DNA binding"/>
    <property type="evidence" value="ECO:0007669"/>
    <property type="project" value="TreeGrafter"/>
</dbReference>
<keyword evidence="7" id="KW-0539">Nucleus</keyword>
<dbReference type="GO" id="GO:0016787">
    <property type="term" value="F:hydrolase activity"/>
    <property type="evidence" value="ECO:0007669"/>
    <property type="project" value="UniProtKB-KW"/>
</dbReference>
<dbReference type="InterPro" id="IPR047187">
    <property type="entry name" value="SF1_C_Upf1"/>
</dbReference>
<dbReference type="CDD" id="cd18042">
    <property type="entry name" value="DEXXQc_SETX"/>
    <property type="match status" value="1"/>
</dbReference>
<evidence type="ECO:0000256" key="1">
    <source>
        <dbReference type="ARBA" id="ARBA00004123"/>
    </source>
</evidence>
<evidence type="ECO:0000313" key="14">
    <source>
        <dbReference type="Proteomes" id="UP000800235"/>
    </source>
</evidence>
<keyword evidence="4" id="KW-0378">Hydrolase</keyword>
<evidence type="ECO:0000256" key="7">
    <source>
        <dbReference type="ARBA" id="ARBA00023242"/>
    </source>
</evidence>
<dbReference type="InterPro" id="IPR041679">
    <property type="entry name" value="DNA2/NAM7-like_C"/>
</dbReference>
<sequence length="1969" mass="220816">MSEALAAVQRLQALAEDVHWFCPRVGKDDNEYYFEEDVVGGEPLDEKQEADRKRKVDKAQHRKEMVLAALPIFAFDGADALTYQQWMKQRLADLMGRCDVCARKFHTARRELKHELEQVYDEEDVIAFMDKFDNINITRINDNLAYATKELLKLPPEQRRITQLNLRSIYGIFEVLSCEPYFLNEQLLTEHFDQPFQLVQTKKKLRLTNYIPALTVFLFSKNQFRHDWAMSMWAKIARPPTALEFDVGVRPYLLEAMKKVHMTSLQVNFLPFFWNGTKMIISHLDKELITHALRSMDVDIYKLALGHFHLNDLDIDTLVDLLATFRNLLETSPTDFWDAMKSISAATVMEQVFNSPALDRVLMRNGEEGIPSFKEIFNWVNPFMDSIKLRNQTPACRSLVNQLIARSHNAKYPADTRSSCLTLALRVLLHTLDNLNQGNRSSTFVGAASVAEMLELVNQYIDTILSRTRGAKNSEPYSVDTGLALEVIEQSLRLDSLTLVMDWETVKRQMEREKANDIKSESLWNSIARNIKPGNQALATHALLGAQKLLAVEQFGPKFTSVSPKDPELFNAAYDAKWGFVCNILERLASFSPFELAGLFKTPQTAAGVVATLLSPHNATRQAAHEMLEQLSGQTTRRDTIGHVLGSAYLSSLSAINAYIVQVTQKRIFSPVSSMIKLCMDVVDVLTNTQDGILRARDLDEDEVKQTEGFWKAIWQALVTIFNTTERWSTSGHDKNVMMDFCRDVMQFAESLFDGYSVFVSTIRTEFADAEETRQRAIQLLRMPRDTMNSMVKWLRLRDEYLADKIVKVVSNLLIKLRKANIDAQKETLDAIESVTNQTTKTKLNFSQINELVQALEKHTGKAIAPATKAERKASKQSSISGWATPGKAEDSSDQSDFDKKTLADATRTQERFKKQQELRRQQVAAAAAARRPNNVIDQEAFKAKRLREQEEKKRRDAVAIARAQAIRGEHADLVLSGSAVKNMGVLGKDHAAKGTGMMVSSGEDTDSDDDDDDDDLFGEKKLKHERNKAVRNGLLRKDGISMTAVEPKIRGPLKIKRMVRSFKDMRARLAPDLSSLHKEMLGWNYFHDGDFPPGSRSDQYSAVPNVFRDPVHYANIFRQLLILEAWQGLVKAREENSARPYDVRVVTRSTVDSFVEVSTTLTHQENIEISISEGDIVVMSKANNPAIAADQPHCLARVAKVSRKKQGLEILYRVVPGNKFISSLNPAGAVRGIKVQSMTTLEREYGALVGLKFYDLCDHILKAEPSPLLGYNDRQLEPFINTYKLNKAQAKAVKSAIDNDAFTLIQGPPGSGKTKTIVAIVGALLTDSLRDNGTAISTPKAANAQQPQTIPTSKKLLVCAPSNAAVDELVMRFKDGITTKSGQSRKINIVRLGRADAVNTNVKDVVLEELVNARMSGKPGERDTSREETQKLMMEHKAVSEKLRDVREKLDSDKVKGDEQAKIKDEFDGLRRRKTQLGNMVDHAMEKEKTQSRTADLERKRAQQEVLDQAHVICATLSGSGHDMFQNLNIEFETVVVDEAAQCVETSALIPLKYGCAKCILVGDPKQLPPTVFSREAARFQYEQSLFVRMQTNHPKDVHLLDTQYRMHPEISSFPSATFYDGRLLDGPNMAALRQKPWHSQMLLSPYRFFDVQGQHSAAPKGHSLVNHAEIKVAMELFEKLSAACPSSFDLKGKIGIITPYKSQLRELKDQFKRRYGDSIMDHIEFNTTDAFQGRESEVIIFSCVRASPAGGIGFLQDIRRMNVGLTRAKSSLWVLGNSESLMRGEFWRKLVEDAKRRNMHSPAGMISALNGSHTAVKMTPVTPVAPAVAPAIKREKDNDVIMSNGSRKSSVASSTGKSSIDTGTPTTATNSKPPTPTYTIPAASVKEEIIKRKFAEIEDVEMKDILNVEMPVPPKEEEDAAPPKQEPATGGNPGFLMSRPAGAQPIIKRKKVASNALLMPKKPKRPK</sequence>
<dbReference type="Pfam" id="PF12726">
    <property type="entry name" value="SEN1_N"/>
    <property type="match status" value="1"/>
</dbReference>
<name>A0A9P4NLD8_9PEZI</name>
<comment type="caution">
    <text evidence="13">The sequence shown here is derived from an EMBL/GenBank/DDBJ whole genome shotgun (WGS) entry which is preliminary data.</text>
</comment>
<evidence type="ECO:0000259" key="12">
    <source>
        <dbReference type="Pfam" id="PF23576"/>
    </source>
</evidence>
<evidence type="ECO:0000256" key="2">
    <source>
        <dbReference type="ARBA" id="ARBA00007913"/>
    </source>
</evidence>
<comment type="similarity">
    <text evidence="2">Belongs to the DNA2/NAM7 helicase family.</text>
</comment>
<evidence type="ECO:0000259" key="10">
    <source>
        <dbReference type="Pfam" id="PF13086"/>
    </source>
</evidence>
<feature type="domain" description="DNA2/NAM7 helicase helicase" evidence="10">
    <location>
        <begin position="1285"/>
        <end position="1576"/>
    </location>
</feature>
<dbReference type="GO" id="GO:0006369">
    <property type="term" value="P:termination of RNA polymerase II transcription"/>
    <property type="evidence" value="ECO:0007669"/>
    <property type="project" value="TreeGrafter"/>
</dbReference>
<evidence type="ECO:0000256" key="6">
    <source>
        <dbReference type="ARBA" id="ARBA00022840"/>
    </source>
</evidence>
<dbReference type="CDD" id="cd18808">
    <property type="entry name" value="SF1_C_Upf1"/>
    <property type="match status" value="1"/>
</dbReference>
<feature type="region of interest" description="Disordered" evidence="8">
    <location>
        <begin position="864"/>
        <end position="900"/>
    </location>
</feature>
<dbReference type="Gene3D" id="3.40.50.300">
    <property type="entry name" value="P-loop containing nucleotide triphosphate hydrolases"/>
    <property type="match status" value="2"/>
</dbReference>
<dbReference type="Proteomes" id="UP000800235">
    <property type="component" value="Unassembled WGS sequence"/>
</dbReference>
<dbReference type="EMBL" id="MU007067">
    <property type="protein sequence ID" value="KAF2425816.1"/>
    <property type="molecule type" value="Genomic_DNA"/>
</dbReference>
<dbReference type="Pfam" id="PF13086">
    <property type="entry name" value="AAA_11"/>
    <property type="match status" value="1"/>
</dbReference>
<evidence type="ECO:0000256" key="4">
    <source>
        <dbReference type="ARBA" id="ARBA00022801"/>
    </source>
</evidence>
<dbReference type="InterPro" id="IPR024481">
    <property type="entry name" value="Helicase_Sen1_N"/>
</dbReference>
<feature type="compositionally biased region" description="Low complexity" evidence="8">
    <location>
        <begin position="1847"/>
        <end position="1861"/>
    </location>
</feature>
<protein>
    <submittedName>
        <fullName evidence="13">Uncharacterized protein</fullName>
    </submittedName>
</protein>
<proteinExistence type="inferred from homology"/>
<feature type="region of interest" description="Disordered" evidence="8">
    <location>
        <begin position="1838"/>
        <end position="1882"/>
    </location>
</feature>
<feature type="compositionally biased region" description="Acidic residues" evidence="8">
    <location>
        <begin position="1004"/>
        <end position="1017"/>
    </location>
</feature>
<organism evidence="13 14">
    <name type="scientific">Tothia fuscella</name>
    <dbReference type="NCBI Taxonomy" id="1048955"/>
    <lineage>
        <taxon>Eukaryota</taxon>
        <taxon>Fungi</taxon>
        <taxon>Dikarya</taxon>
        <taxon>Ascomycota</taxon>
        <taxon>Pezizomycotina</taxon>
        <taxon>Dothideomycetes</taxon>
        <taxon>Pleosporomycetidae</taxon>
        <taxon>Venturiales</taxon>
        <taxon>Cylindrosympodiaceae</taxon>
        <taxon>Tothia</taxon>
    </lineage>
</organism>